<name>A0A8R1DIC1_CAEJA</name>
<keyword evidence="1" id="KW-0472">Membrane</keyword>
<reference evidence="2" key="2">
    <citation type="submission" date="2022-06" db="UniProtKB">
        <authorList>
            <consortium name="EnsemblMetazoa"/>
        </authorList>
    </citation>
    <scope>IDENTIFICATION</scope>
    <source>
        <strain evidence="2">DF5081</strain>
    </source>
</reference>
<keyword evidence="1" id="KW-0812">Transmembrane</keyword>
<evidence type="ECO:0000313" key="2">
    <source>
        <dbReference type="EnsemblMetazoa" id="CJA02930.1"/>
    </source>
</evidence>
<dbReference type="PANTHER" id="PTHR45907:SF5">
    <property type="entry name" value="SERPENTINE RECEPTOR, CLASS J"/>
    <property type="match status" value="1"/>
</dbReference>
<dbReference type="AlphaFoldDB" id="A0A8R1DIC1"/>
<dbReference type="Pfam" id="PF10319">
    <property type="entry name" value="7TM_GPCR_Srj"/>
    <property type="match status" value="1"/>
</dbReference>
<keyword evidence="3" id="KW-1185">Reference proteome</keyword>
<feature type="transmembrane region" description="Helical" evidence="1">
    <location>
        <begin position="44"/>
        <end position="73"/>
    </location>
</feature>
<reference evidence="3" key="1">
    <citation type="submission" date="2010-08" db="EMBL/GenBank/DDBJ databases">
        <authorList>
            <consortium name="Caenorhabditis japonica Sequencing Consortium"/>
            <person name="Wilson R.K."/>
        </authorList>
    </citation>
    <scope>NUCLEOTIDE SEQUENCE [LARGE SCALE GENOMIC DNA]</scope>
    <source>
        <strain evidence="3">DF5081</strain>
    </source>
</reference>
<dbReference type="EnsemblMetazoa" id="CJA02930.1">
    <property type="protein sequence ID" value="CJA02930.1"/>
    <property type="gene ID" value="WBGene00122134"/>
</dbReference>
<evidence type="ECO:0008006" key="4">
    <source>
        <dbReference type="Google" id="ProtNLM"/>
    </source>
</evidence>
<dbReference type="InterPro" id="IPR019423">
    <property type="entry name" value="7TM_GPCR_serpentine_rcpt_Srj"/>
</dbReference>
<evidence type="ECO:0000313" key="3">
    <source>
        <dbReference type="Proteomes" id="UP000005237"/>
    </source>
</evidence>
<feature type="transmembrane region" description="Helical" evidence="1">
    <location>
        <begin position="127"/>
        <end position="152"/>
    </location>
</feature>
<organism evidence="2 3">
    <name type="scientific">Caenorhabditis japonica</name>
    <dbReference type="NCBI Taxonomy" id="281687"/>
    <lineage>
        <taxon>Eukaryota</taxon>
        <taxon>Metazoa</taxon>
        <taxon>Ecdysozoa</taxon>
        <taxon>Nematoda</taxon>
        <taxon>Chromadorea</taxon>
        <taxon>Rhabditida</taxon>
        <taxon>Rhabditina</taxon>
        <taxon>Rhabditomorpha</taxon>
        <taxon>Rhabditoidea</taxon>
        <taxon>Rhabditidae</taxon>
        <taxon>Peloderinae</taxon>
        <taxon>Caenorhabditis</taxon>
    </lineage>
</organism>
<accession>A0A8R1DIC1</accession>
<protein>
    <recommendedName>
        <fullName evidence="4">G protein-coupled receptor</fullName>
    </recommendedName>
</protein>
<dbReference type="PANTHER" id="PTHR45907">
    <property type="entry name" value="SERPENTINE RECEPTOR, CLASS J"/>
    <property type="match status" value="1"/>
</dbReference>
<dbReference type="SUPFAM" id="SSF81321">
    <property type="entry name" value="Family A G protein-coupled receptor-like"/>
    <property type="match status" value="1"/>
</dbReference>
<keyword evidence="1" id="KW-1133">Transmembrane helix</keyword>
<feature type="transmembrane region" description="Helical" evidence="1">
    <location>
        <begin position="94"/>
        <end position="115"/>
    </location>
</feature>
<evidence type="ECO:0000256" key="1">
    <source>
        <dbReference type="SAM" id="Phobius"/>
    </source>
</evidence>
<dbReference type="Proteomes" id="UP000005237">
    <property type="component" value="Unassembled WGS sequence"/>
</dbReference>
<sequence>MGDEERRIYMQSSFHETFNVDVHDLNIVIALFNEASRETVNRSWIGILIVSLISIDSVLVYFIFGSLIIIKIYKNDLTMNKKTRYLQKQLMKALAVQSSIPMLVSFLPCLFAWYFPVFNVNVGQWIFWFSSVAISFFPVLDPLALFFFIPAFRKRIVEILRVGNVQLAISSISGKTSKTSQTSRG</sequence>
<proteinExistence type="predicted"/>